<accession>A0A8T0EWP3</accession>
<reference evidence="3" key="2">
    <citation type="submission" date="2020-06" db="EMBL/GenBank/DDBJ databases">
        <authorList>
            <person name="Sheffer M."/>
        </authorList>
    </citation>
    <scope>NUCLEOTIDE SEQUENCE</scope>
</reference>
<dbReference type="EMBL" id="JABXBU010001863">
    <property type="protein sequence ID" value="KAF8782766.1"/>
    <property type="molecule type" value="Genomic_DNA"/>
</dbReference>
<gene>
    <name evidence="3" type="ORF">HNY73_013011</name>
</gene>
<evidence type="ECO:0000256" key="2">
    <source>
        <dbReference type="SAM" id="Phobius"/>
    </source>
</evidence>
<evidence type="ECO:0000313" key="4">
    <source>
        <dbReference type="Proteomes" id="UP000807504"/>
    </source>
</evidence>
<keyword evidence="2" id="KW-0472">Membrane</keyword>
<feature type="region of interest" description="Disordered" evidence="1">
    <location>
        <begin position="205"/>
        <end position="247"/>
    </location>
</feature>
<dbReference type="Proteomes" id="UP000807504">
    <property type="component" value="Unassembled WGS sequence"/>
</dbReference>
<feature type="compositionally biased region" description="Basic residues" evidence="1">
    <location>
        <begin position="234"/>
        <end position="247"/>
    </location>
</feature>
<reference evidence="3" key="1">
    <citation type="journal article" date="2020" name="bioRxiv">
        <title>Chromosome-level reference genome of the European wasp spider Argiope bruennichi: a resource for studies on range expansion and evolutionary adaptation.</title>
        <authorList>
            <person name="Sheffer M.M."/>
            <person name="Hoppe A."/>
            <person name="Krehenwinkel H."/>
            <person name="Uhl G."/>
            <person name="Kuss A.W."/>
            <person name="Jensen L."/>
            <person name="Jensen C."/>
            <person name="Gillespie R.G."/>
            <person name="Hoff K.J."/>
            <person name="Prost S."/>
        </authorList>
    </citation>
    <scope>NUCLEOTIDE SEQUENCE</scope>
</reference>
<comment type="caution">
    <text evidence="3">The sequence shown here is derived from an EMBL/GenBank/DDBJ whole genome shotgun (WGS) entry which is preliminary data.</text>
</comment>
<feature type="compositionally biased region" description="Polar residues" evidence="1">
    <location>
        <begin position="205"/>
        <end position="217"/>
    </location>
</feature>
<evidence type="ECO:0000313" key="3">
    <source>
        <dbReference type="EMBL" id="KAF8782766.1"/>
    </source>
</evidence>
<evidence type="ECO:0000256" key="1">
    <source>
        <dbReference type="SAM" id="MobiDB-lite"/>
    </source>
</evidence>
<proteinExistence type="predicted"/>
<name>A0A8T0EWP3_ARGBR</name>
<keyword evidence="2" id="KW-0812">Transmembrane</keyword>
<keyword evidence="2" id="KW-1133">Transmembrane helix</keyword>
<organism evidence="3 4">
    <name type="scientific">Argiope bruennichi</name>
    <name type="common">Wasp spider</name>
    <name type="synonym">Aranea bruennichi</name>
    <dbReference type="NCBI Taxonomy" id="94029"/>
    <lineage>
        <taxon>Eukaryota</taxon>
        <taxon>Metazoa</taxon>
        <taxon>Ecdysozoa</taxon>
        <taxon>Arthropoda</taxon>
        <taxon>Chelicerata</taxon>
        <taxon>Arachnida</taxon>
        <taxon>Araneae</taxon>
        <taxon>Araneomorphae</taxon>
        <taxon>Entelegynae</taxon>
        <taxon>Araneoidea</taxon>
        <taxon>Araneidae</taxon>
        <taxon>Argiope</taxon>
    </lineage>
</organism>
<feature type="transmembrane region" description="Helical" evidence="2">
    <location>
        <begin position="28"/>
        <end position="45"/>
    </location>
</feature>
<dbReference type="AlphaFoldDB" id="A0A8T0EWP3"/>
<sequence>MLFSLIFLSFLGYPLLLMISFFFSCKYYPYPIAAFLSYFVFSWIVRKIVSLYEEGEQLSVLEQLSSGENKIDHELIRMRLEMADDLLHSRQIQLHQMPENQSEVSSLQTQPHQVQEFPPDVSPLQIQPSYITECAPSSCQVKSYKVTECPRKPFSCPFHKYKASEAPLSTDVKSMTKPLLDSKNLAHLLQPLQYSTEPFEDIPELNSNVLPVSGNSKSTRRRKRQKLKDEVLRKPKQRKKKPAIQSE</sequence>
<protein>
    <submittedName>
        <fullName evidence="3">Uncharacterized protein</fullName>
    </submittedName>
</protein>
<keyword evidence="4" id="KW-1185">Reference proteome</keyword>